<accession>A0A6A1V9J5</accession>
<name>A0A6A1V9J5_9ROSI</name>
<sequence>MVILVEKIVMLPLMLLISQGVRNLFSYYLLDLEASALILLQQMLPFFMIVTEVHKLICKPRTVLTGLVFSSKDSTITDDGWCRLAPTNIPFAL</sequence>
<gene>
    <name evidence="1" type="ORF">CJ030_MR6G018863</name>
</gene>
<reference evidence="1 2" key="1">
    <citation type="journal article" date="2019" name="Plant Biotechnol. J.">
        <title>The red bayberry genome and genetic basis of sex determination.</title>
        <authorList>
            <person name="Jia H.M."/>
            <person name="Jia H.J."/>
            <person name="Cai Q.L."/>
            <person name="Wang Y."/>
            <person name="Zhao H.B."/>
            <person name="Yang W.F."/>
            <person name="Wang G.Y."/>
            <person name="Li Y.H."/>
            <person name="Zhan D.L."/>
            <person name="Shen Y.T."/>
            <person name="Niu Q.F."/>
            <person name="Chang L."/>
            <person name="Qiu J."/>
            <person name="Zhao L."/>
            <person name="Xie H.B."/>
            <person name="Fu W.Y."/>
            <person name="Jin J."/>
            <person name="Li X.W."/>
            <person name="Jiao Y."/>
            <person name="Zhou C.C."/>
            <person name="Tu T."/>
            <person name="Chai C.Y."/>
            <person name="Gao J.L."/>
            <person name="Fan L.J."/>
            <person name="van de Weg E."/>
            <person name="Wang J.Y."/>
            <person name="Gao Z.S."/>
        </authorList>
    </citation>
    <scope>NUCLEOTIDE SEQUENCE [LARGE SCALE GENOMIC DNA]</scope>
    <source>
        <tissue evidence="1">Leaves</tissue>
    </source>
</reference>
<evidence type="ECO:0000313" key="2">
    <source>
        <dbReference type="Proteomes" id="UP000516437"/>
    </source>
</evidence>
<comment type="caution">
    <text evidence="1">The sequence shown here is derived from an EMBL/GenBank/DDBJ whole genome shotgun (WGS) entry which is preliminary data.</text>
</comment>
<dbReference type="EMBL" id="RXIC02000024">
    <property type="protein sequence ID" value="KAB1209484.1"/>
    <property type="molecule type" value="Genomic_DNA"/>
</dbReference>
<dbReference type="AlphaFoldDB" id="A0A6A1V9J5"/>
<keyword evidence="2" id="KW-1185">Reference proteome</keyword>
<evidence type="ECO:0000313" key="1">
    <source>
        <dbReference type="EMBL" id="KAB1209484.1"/>
    </source>
</evidence>
<protein>
    <submittedName>
        <fullName evidence="1">Uncharacterized protein</fullName>
    </submittedName>
</protein>
<proteinExistence type="predicted"/>
<dbReference type="Proteomes" id="UP000516437">
    <property type="component" value="Chromosome 6"/>
</dbReference>
<organism evidence="1 2">
    <name type="scientific">Morella rubra</name>
    <name type="common">Chinese bayberry</name>
    <dbReference type="NCBI Taxonomy" id="262757"/>
    <lineage>
        <taxon>Eukaryota</taxon>
        <taxon>Viridiplantae</taxon>
        <taxon>Streptophyta</taxon>
        <taxon>Embryophyta</taxon>
        <taxon>Tracheophyta</taxon>
        <taxon>Spermatophyta</taxon>
        <taxon>Magnoliopsida</taxon>
        <taxon>eudicotyledons</taxon>
        <taxon>Gunneridae</taxon>
        <taxon>Pentapetalae</taxon>
        <taxon>rosids</taxon>
        <taxon>fabids</taxon>
        <taxon>Fagales</taxon>
        <taxon>Myricaceae</taxon>
        <taxon>Morella</taxon>
    </lineage>
</organism>